<keyword evidence="5" id="KW-0464">Manganese</keyword>
<protein>
    <submittedName>
        <fullName evidence="8">Metallophosphoesterase 1-like</fullName>
    </submittedName>
</protein>
<evidence type="ECO:0000256" key="2">
    <source>
        <dbReference type="ARBA" id="ARBA00022723"/>
    </source>
</evidence>
<keyword evidence="4 6" id="KW-0472">Membrane</keyword>
<keyword evidence="6" id="KW-0812">Transmembrane</keyword>
<dbReference type="GeneID" id="117651046"/>
<evidence type="ECO:0000256" key="5">
    <source>
        <dbReference type="ARBA" id="ARBA00023211"/>
    </source>
</evidence>
<organism evidence="8">
    <name type="scientific">Thrips palmi</name>
    <name type="common">Melon thrips</name>
    <dbReference type="NCBI Taxonomy" id="161013"/>
    <lineage>
        <taxon>Eukaryota</taxon>
        <taxon>Metazoa</taxon>
        <taxon>Ecdysozoa</taxon>
        <taxon>Arthropoda</taxon>
        <taxon>Hexapoda</taxon>
        <taxon>Insecta</taxon>
        <taxon>Pterygota</taxon>
        <taxon>Neoptera</taxon>
        <taxon>Paraneoptera</taxon>
        <taxon>Thysanoptera</taxon>
        <taxon>Terebrantia</taxon>
        <taxon>Thripoidea</taxon>
        <taxon>Thripidae</taxon>
        <taxon>Thrips</taxon>
    </lineage>
</organism>
<evidence type="ECO:0000256" key="6">
    <source>
        <dbReference type="SAM" id="Phobius"/>
    </source>
</evidence>
<evidence type="ECO:0000256" key="4">
    <source>
        <dbReference type="ARBA" id="ARBA00023136"/>
    </source>
</evidence>
<dbReference type="RefSeq" id="XP_034250655.1">
    <property type="nucleotide sequence ID" value="XM_034394764.1"/>
</dbReference>
<feature type="transmembrane region" description="Helical" evidence="6">
    <location>
        <begin position="164"/>
        <end position="185"/>
    </location>
</feature>
<gene>
    <name evidence="8" type="primary">LOC117651046</name>
</gene>
<dbReference type="GO" id="GO:0046872">
    <property type="term" value="F:metal ion binding"/>
    <property type="evidence" value="ECO:0007669"/>
    <property type="project" value="UniProtKB-KW"/>
</dbReference>
<dbReference type="KEGG" id="tpal:117651046"/>
<dbReference type="AlphaFoldDB" id="A0A6P8ZZR1"/>
<keyword evidence="3" id="KW-0378">Hydrolase</keyword>
<name>A0A6P8ZZR1_THRPL</name>
<dbReference type="PANTHER" id="PTHR13315:SF0">
    <property type="entry name" value="METALLOPHOSPHOESTERASE 1"/>
    <property type="match status" value="1"/>
</dbReference>
<sequence>MQRAFDSKTGIHIACSSLELNSEGPSSSPPSKNDSEPVRALFLADTHLLGFVYHFPMSRDSDKTCDEPDEAPEHLKRMKFRERWECLSREATEKIFDKLDPRAVFSGHTHRGCHVVHGASQDIHEYIVTFSWRNKDNPTFLLGMMTPNNYSISKCHMPRESTIIFLYIASLVGFVLWLVRCMYLFSSFRHHSVCV</sequence>
<accession>A0A6P8ZZR1</accession>
<reference evidence="8" key="1">
    <citation type="submission" date="2025-08" db="UniProtKB">
        <authorList>
            <consortium name="RefSeq"/>
        </authorList>
    </citation>
    <scope>IDENTIFICATION</scope>
    <source>
        <tissue evidence="8">Total insect</tissue>
    </source>
</reference>
<comment type="cofactor">
    <cofactor evidence="1">
        <name>Mn(2+)</name>
        <dbReference type="ChEBI" id="CHEBI:29035"/>
    </cofactor>
</comment>
<dbReference type="GO" id="GO:0016020">
    <property type="term" value="C:membrane"/>
    <property type="evidence" value="ECO:0007669"/>
    <property type="project" value="GOC"/>
</dbReference>
<dbReference type="InParanoid" id="A0A6P8ZZR1"/>
<keyword evidence="7" id="KW-1185">Reference proteome</keyword>
<dbReference type="OrthoDB" id="9984693at2759"/>
<dbReference type="InterPro" id="IPR033308">
    <property type="entry name" value="PGAP5/Cdc1/Ted1"/>
</dbReference>
<evidence type="ECO:0000313" key="8">
    <source>
        <dbReference type="RefSeq" id="XP_034250655.1"/>
    </source>
</evidence>
<keyword evidence="2" id="KW-0479">Metal-binding</keyword>
<dbReference type="GO" id="GO:0006506">
    <property type="term" value="P:GPI anchor biosynthetic process"/>
    <property type="evidence" value="ECO:0007669"/>
    <property type="project" value="InterPro"/>
</dbReference>
<dbReference type="InterPro" id="IPR029052">
    <property type="entry name" value="Metallo-depent_PP-like"/>
</dbReference>
<dbReference type="SUPFAM" id="SSF56300">
    <property type="entry name" value="Metallo-dependent phosphatases"/>
    <property type="match status" value="1"/>
</dbReference>
<dbReference type="PANTHER" id="PTHR13315">
    <property type="entry name" value="METALLO PHOSPHOESTERASE RELATED"/>
    <property type="match status" value="1"/>
</dbReference>
<dbReference type="GO" id="GO:0016787">
    <property type="term" value="F:hydrolase activity"/>
    <property type="evidence" value="ECO:0007669"/>
    <property type="project" value="UniProtKB-KW"/>
</dbReference>
<evidence type="ECO:0000256" key="3">
    <source>
        <dbReference type="ARBA" id="ARBA00022801"/>
    </source>
</evidence>
<proteinExistence type="predicted"/>
<keyword evidence="6" id="KW-1133">Transmembrane helix</keyword>
<evidence type="ECO:0000256" key="1">
    <source>
        <dbReference type="ARBA" id="ARBA00001936"/>
    </source>
</evidence>
<evidence type="ECO:0000313" key="7">
    <source>
        <dbReference type="Proteomes" id="UP000515158"/>
    </source>
</evidence>
<dbReference type="Proteomes" id="UP000515158">
    <property type="component" value="Unplaced"/>
</dbReference>